<comment type="caution">
    <text evidence="2">The sequence shown here is derived from an EMBL/GenBank/DDBJ whole genome shotgun (WGS) entry which is preliminary data.</text>
</comment>
<organism evidence="2 3">
    <name type="scientific">Streptomyces olivaceiscleroticus</name>
    <dbReference type="NCBI Taxonomy" id="68245"/>
    <lineage>
        <taxon>Bacteria</taxon>
        <taxon>Bacillati</taxon>
        <taxon>Actinomycetota</taxon>
        <taxon>Actinomycetes</taxon>
        <taxon>Kitasatosporales</taxon>
        <taxon>Streptomycetaceae</taxon>
        <taxon>Streptomyces</taxon>
    </lineage>
</organism>
<evidence type="ECO:0000313" key="2">
    <source>
        <dbReference type="EMBL" id="GAA0479904.1"/>
    </source>
</evidence>
<accession>A0ABN1AM40</accession>
<evidence type="ECO:0000313" key="3">
    <source>
        <dbReference type="Proteomes" id="UP001500909"/>
    </source>
</evidence>
<keyword evidence="3" id="KW-1185">Reference proteome</keyword>
<reference evidence="2 3" key="1">
    <citation type="journal article" date="2019" name="Int. J. Syst. Evol. Microbiol.">
        <title>The Global Catalogue of Microorganisms (GCM) 10K type strain sequencing project: providing services to taxonomists for standard genome sequencing and annotation.</title>
        <authorList>
            <consortium name="The Broad Institute Genomics Platform"/>
            <consortium name="The Broad Institute Genome Sequencing Center for Infectious Disease"/>
            <person name="Wu L."/>
            <person name="Ma J."/>
        </authorList>
    </citation>
    <scope>NUCLEOTIDE SEQUENCE [LARGE SCALE GENOMIC DNA]</scope>
    <source>
        <strain evidence="2 3">JCM 4805</strain>
    </source>
</reference>
<proteinExistence type="predicted"/>
<dbReference type="EMBL" id="BAAABY010000034">
    <property type="protein sequence ID" value="GAA0479904.1"/>
    <property type="molecule type" value="Genomic_DNA"/>
</dbReference>
<feature type="region of interest" description="Disordered" evidence="1">
    <location>
        <begin position="34"/>
        <end position="54"/>
    </location>
</feature>
<gene>
    <name evidence="2" type="ORF">GCM10010361_50850</name>
</gene>
<sequence>MFSGSTPMTPRCPMVRKDKAASLLWLSAVAGGNRQPAGVRLPETAASLTGHADT</sequence>
<name>A0ABN1AM40_9ACTN</name>
<protein>
    <submittedName>
        <fullName evidence="2">Uncharacterized protein</fullName>
    </submittedName>
</protein>
<evidence type="ECO:0000256" key="1">
    <source>
        <dbReference type="SAM" id="MobiDB-lite"/>
    </source>
</evidence>
<dbReference type="Proteomes" id="UP001500909">
    <property type="component" value="Unassembled WGS sequence"/>
</dbReference>